<proteinExistence type="predicted"/>
<comment type="caution">
    <text evidence="1">The sequence shown here is derived from an EMBL/GenBank/DDBJ whole genome shotgun (WGS) entry which is preliminary data.</text>
</comment>
<dbReference type="EMBL" id="JARFVB010000001">
    <property type="protein sequence ID" value="MDF0714770.1"/>
    <property type="molecule type" value="Genomic_DNA"/>
</dbReference>
<gene>
    <name evidence="1" type="ORF">PY092_01300</name>
</gene>
<keyword evidence="2" id="KW-1185">Reference proteome</keyword>
<sequence>MGLTLIIQGNAVAKKRPNEGGSLVTEEILLSQVFLTILTKGIESKKSSTALAKEKR</sequence>
<evidence type="ECO:0000313" key="1">
    <source>
        <dbReference type="EMBL" id="MDF0714770.1"/>
    </source>
</evidence>
<organism evidence="1 2">
    <name type="scientific">Flagellimonas yonaguniensis</name>
    <dbReference type="NCBI Taxonomy" id="3031325"/>
    <lineage>
        <taxon>Bacteria</taxon>
        <taxon>Pseudomonadati</taxon>
        <taxon>Bacteroidota</taxon>
        <taxon>Flavobacteriia</taxon>
        <taxon>Flavobacteriales</taxon>
        <taxon>Flavobacteriaceae</taxon>
        <taxon>Flagellimonas</taxon>
    </lineage>
</organism>
<protein>
    <submittedName>
        <fullName evidence="1">Uncharacterized protein</fullName>
    </submittedName>
</protein>
<name>A0ABT5XUB5_9FLAO</name>
<evidence type="ECO:0000313" key="2">
    <source>
        <dbReference type="Proteomes" id="UP001221366"/>
    </source>
</evidence>
<dbReference type="RefSeq" id="WP_275614637.1">
    <property type="nucleotide sequence ID" value="NZ_JARFVB010000001.1"/>
</dbReference>
<accession>A0ABT5XUB5</accession>
<dbReference type="Proteomes" id="UP001221366">
    <property type="component" value="Unassembled WGS sequence"/>
</dbReference>
<reference evidence="1 2" key="1">
    <citation type="submission" date="2023-03" db="EMBL/GenBank/DDBJ databases">
        <title>Muricauda XX sp. nov. and Muricauda XXX sp. nov., two novel species isolated from Okinawa Trough.</title>
        <authorList>
            <person name="Cao W."/>
            <person name="Deng X."/>
        </authorList>
    </citation>
    <scope>NUCLEOTIDE SEQUENCE [LARGE SCALE GENOMIC DNA]</scope>
    <source>
        <strain evidence="1 2">334s03</strain>
    </source>
</reference>